<evidence type="ECO:0000256" key="1">
    <source>
        <dbReference type="SAM" id="Phobius"/>
    </source>
</evidence>
<sequence>MSCVESTVLLRYQEVYFRYDVYDDGELPVCSSIMICGESNREVFLLSFFFLFFSSFLASLSRCLCRCLSTSRFSFSFSFFCFLSFFFPSFFFRSGVVEDGCCGSPVVTGFPLRGVINRVGGTMEVDGRMSGWRKVGAFPFLAASVA</sequence>
<comment type="caution">
    <text evidence="2">The sequence shown here is derived from an EMBL/GenBank/DDBJ whole genome shotgun (WGS) entry which is preliminary data.</text>
</comment>
<reference evidence="2 3" key="1">
    <citation type="submission" date="2017-04" db="EMBL/GenBank/DDBJ databases">
        <title>Draft genome sequence of Tuber borchii Vittad., a whitish edible truffle.</title>
        <authorList>
            <consortium name="DOE Joint Genome Institute"/>
            <person name="Murat C."/>
            <person name="Kuo A."/>
            <person name="Barry K.W."/>
            <person name="Clum A."/>
            <person name="Dockter R.B."/>
            <person name="Fauchery L."/>
            <person name="Iotti M."/>
            <person name="Kohler A."/>
            <person name="Labutti K."/>
            <person name="Lindquist E.A."/>
            <person name="Lipzen A."/>
            <person name="Ohm R.A."/>
            <person name="Wang M."/>
            <person name="Grigoriev I.V."/>
            <person name="Zambonelli A."/>
            <person name="Martin F.M."/>
        </authorList>
    </citation>
    <scope>NUCLEOTIDE SEQUENCE [LARGE SCALE GENOMIC DNA]</scope>
    <source>
        <strain evidence="2 3">Tbo3840</strain>
    </source>
</reference>
<accession>A0A2T7A3F7</accession>
<keyword evidence="1" id="KW-0472">Membrane</keyword>
<dbReference type="AlphaFoldDB" id="A0A2T7A3F7"/>
<organism evidence="2 3">
    <name type="scientific">Tuber borchii</name>
    <name type="common">White truffle</name>
    <dbReference type="NCBI Taxonomy" id="42251"/>
    <lineage>
        <taxon>Eukaryota</taxon>
        <taxon>Fungi</taxon>
        <taxon>Dikarya</taxon>
        <taxon>Ascomycota</taxon>
        <taxon>Pezizomycotina</taxon>
        <taxon>Pezizomycetes</taxon>
        <taxon>Pezizales</taxon>
        <taxon>Tuberaceae</taxon>
        <taxon>Tuber</taxon>
    </lineage>
</organism>
<feature type="transmembrane region" description="Helical" evidence="1">
    <location>
        <begin position="73"/>
        <end position="92"/>
    </location>
</feature>
<keyword evidence="1" id="KW-1133">Transmembrane helix</keyword>
<dbReference type="EMBL" id="NESQ01000032">
    <property type="protein sequence ID" value="PUU82225.1"/>
    <property type="molecule type" value="Genomic_DNA"/>
</dbReference>
<feature type="transmembrane region" description="Helical" evidence="1">
    <location>
        <begin position="43"/>
        <end position="61"/>
    </location>
</feature>
<proteinExistence type="predicted"/>
<name>A0A2T7A3F7_TUBBO</name>
<keyword evidence="3" id="KW-1185">Reference proteome</keyword>
<evidence type="ECO:0008006" key="4">
    <source>
        <dbReference type="Google" id="ProtNLM"/>
    </source>
</evidence>
<keyword evidence="1" id="KW-0812">Transmembrane</keyword>
<evidence type="ECO:0000313" key="3">
    <source>
        <dbReference type="Proteomes" id="UP000244722"/>
    </source>
</evidence>
<protein>
    <recommendedName>
        <fullName evidence="4">Transmembrane protein</fullName>
    </recommendedName>
</protein>
<evidence type="ECO:0000313" key="2">
    <source>
        <dbReference type="EMBL" id="PUU82225.1"/>
    </source>
</evidence>
<gene>
    <name evidence="2" type="ORF">B9Z19DRAFT_477295</name>
</gene>
<dbReference type="Proteomes" id="UP000244722">
    <property type="component" value="Unassembled WGS sequence"/>
</dbReference>